<gene>
    <name evidence="3" type="ORF">MM415A00527_0020</name>
    <name evidence="2" type="ORF">MM415B00932_0020</name>
    <name evidence="1" type="ORF">TM448A00586_0003</name>
</gene>
<dbReference type="SUPFAM" id="SSF53756">
    <property type="entry name" value="UDP-Glycosyltransferase/glycogen phosphorylase"/>
    <property type="match status" value="1"/>
</dbReference>
<dbReference type="EMBL" id="MT142461">
    <property type="protein sequence ID" value="QJA81495.1"/>
    <property type="molecule type" value="Genomic_DNA"/>
</dbReference>
<dbReference type="PANTHER" id="PTHR12526">
    <property type="entry name" value="GLYCOSYLTRANSFERASE"/>
    <property type="match status" value="1"/>
</dbReference>
<name>A0A6H1ZI52_9ZZZZ</name>
<dbReference type="Pfam" id="PF13692">
    <property type="entry name" value="Glyco_trans_1_4"/>
    <property type="match status" value="1"/>
</dbReference>
<dbReference type="GO" id="GO:0016757">
    <property type="term" value="F:glycosyltransferase activity"/>
    <property type="evidence" value="ECO:0007669"/>
    <property type="project" value="TreeGrafter"/>
</dbReference>
<dbReference type="EMBL" id="MT144028">
    <property type="protein sequence ID" value="QJA46997.1"/>
    <property type="molecule type" value="Genomic_DNA"/>
</dbReference>
<dbReference type="PANTHER" id="PTHR12526:SF638">
    <property type="entry name" value="SPORE COAT PROTEIN SA"/>
    <property type="match status" value="1"/>
</dbReference>
<organism evidence="1">
    <name type="scientific">viral metagenome</name>
    <dbReference type="NCBI Taxonomy" id="1070528"/>
    <lineage>
        <taxon>unclassified sequences</taxon>
        <taxon>metagenomes</taxon>
        <taxon>organismal metagenomes</taxon>
    </lineage>
</organism>
<evidence type="ECO:0000313" key="2">
    <source>
        <dbReference type="EMBL" id="QJA61478.1"/>
    </source>
</evidence>
<keyword evidence="1" id="KW-0808">Transferase</keyword>
<protein>
    <submittedName>
        <fullName evidence="1">Putative glycosyltransferase</fullName>
    </submittedName>
</protein>
<dbReference type="EMBL" id="MT141442">
    <property type="protein sequence ID" value="QJA61478.1"/>
    <property type="molecule type" value="Genomic_DNA"/>
</dbReference>
<reference evidence="1" key="1">
    <citation type="submission" date="2020-03" db="EMBL/GenBank/DDBJ databases">
        <title>The deep terrestrial virosphere.</title>
        <authorList>
            <person name="Holmfeldt K."/>
            <person name="Nilsson E."/>
            <person name="Simone D."/>
            <person name="Lopez-Fernandez M."/>
            <person name="Wu X."/>
            <person name="de Brujin I."/>
            <person name="Lundin D."/>
            <person name="Andersson A."/>
            <person name="Bertilsson S."/>
            <person name="Dopson M."/>
        </authorList>
    </citation>
    <scope>NUCLEOTIDE SEQUENCE</scope>
    <source>
        <strain evidence="3">MM415A00527</strain>
        <strain evidence="2">MM415B00932</strain>
        <strain evidence="1">TM448A00586</strain>
    </source>
</reference>
<proteinExistence type="predicted"/>
<evidence type="ECO:0000313" key="1">
    <source>
        <dbReference type="EMBL" id="QJA46997.1"/>
    </source>
</evidence>
<accession>A0A6H1ZI52</accession>
<sequence>MKIVHWVKREQSGLFRTTIELAKYEEKLGHSAALRQPQGNQTFYGFSDDDFDVHCIHSQIHPHYYKDNKPKFLFMHGEPDYGMMNKVSVTAVMDLIPIVDTLIAFNKDEAKIWNTFKRTHVITKGVDTDRYRPMNDLGKKLKGNPAILYCEHWRTFRHPFHIFVALEKAVKKLPGLKFYPFGCPAEEKDFWMRIIKQNRFTWFTPGIFQWQDKMEVLLNLADIVISSVYPSYGRVSLEAMACNKPVIACNTNPHADYKCEPYNPDDMAEKIIQCWSEKKNGQRQYAEKNLSAAKMAEEAIEIYKRFV</sequence>
<dbReference type="Gene3D" id="3.40.50.2000">
    <property type="entry name" value="Glycogen Phosphorylase B"/>
    <property type="match status" value="2"/>
</dbReference>
<dbReference type="AlphaFoldDB" id="A0A6H1ZI52"/>
<evidence type="ECO:0000313" key="3">
    <source>
        <dbReference type="EMBL" id="QJA81495.1"/>
    </source>
</evidence>